<proteinExistence type="inferred from homology"/>
<comment type="cofactor">
    <cofactor evidence="1">
        <name>Fe(2+)</name>
        <dbReference type="ChEBI" id="CHEBI:29033"/>
    </cofactor>
</comment>
<evidence type="ECO:0000259" key="8">
    <source>
        <dbReference type="Pfam" id="PF02668"/>
    </source>
</evidence>
<keyword evidence="3 7" id="KW-0479">Metal-binding</keyword>
<feature type="binding site" evidence="7">
    <location>
        <position position="160"/>
    </location>
    <ligand>
        <name>Fe cation</name>
        <dbReference type="ChEBI" id="CHEBI:24875"/>
    </ligand>
</feature>
<feature type="domain" description="TauD/TfdA-like" evidence="8">
    <location>
        <begin position="151"/>
        <end position="311"/>
    </location>
</feature>
<dbReference type="GO" id="GO:0017000">
    <property type="term" value="P:antibiotic biosynthetic process"/>
    <property type="evidence" value="ECO:0007669"/>
    <property type="project" value="UniProtKB-KW"/>
</dbReference>
<reference evidence="9" key="1">
    <citation type="submission" date="2020-02" db="EMBL/GenBank/DDBJ databases">
        <authorList>
            <person name="Meier V. D."/>
        </authorList>
    </citation>
    <scope>NUCLEOTIDE SEQUENCE</scope>
    <source>
        <strain evidence="9">AVDCRST_MAG41</strain>
    </source>
</reference>
<evidence type="ECO:0000256" key="7">
    <source>
        <dbReference type="PIRSR" id="PIRSR019543-2"/>
    </source>
</evidence>
<dbReference type="EMBL" id="CADCTP010000196">
    <property type="protein sequence ID" value="CAA9255795.1"/>
    <property type="molecule type" value="Genomic_DNA"/>
</dbReference>
<sequence length="331" mass="36177">MTVPDTTVPAAGRHTEHRIELTEQERVELAALAERLARTPPALLDDEEFLQHARQLSCHLPVRLRAALRRYRHDPGGDGTLFVANLPVDEDALAPTPGTPDSVELEASVASVLPVLLGLHLGEVVAYRDEKLGALVQNVVPVPGLERSQSNAGSVPLKFHVENAFHPHRPDYVGLMCLRNDHARQAGTLVSSIRRALPLLAEEDAKVLCDARFVTAPPPSFRSGADTLPHAVLDGTLEDPNICVDFNATVALDGEAAAALDRLHAALEEVATSLVLQSGQMTFLDNRIALHGRSSFRPRYDGRDRWLHRVYVHLDNRRNRASRLGNGSVLA</sequence>
<comment type="similarity">
    <text evidence="2">Belongs to the clavaminate synthase family.</text>
</comment>
<evidence type="ECO:0000313" key="9">
    <source>
        <dbReference type="EMBL" id="CAA9255795.1"/>
    </source>
</evidence>
<name>A0A6J4INW8_9ACTN</name>
<protein>
    <recommendedName>
        <fullName evidence="8">TauD/TfdA-like domain-containing protein</fullName>
    </recommendedName>
</protein>
<dbReference type="Pfam" id="PF02668">
    <property type="entry name" value="TauD"/>
    <property type="match status" value="1"/>
</dbReference>
<evidence type="ECO:0000256" key="3">
    <source>
        <dbReference type="ARBA" id="ARBA00022723"/>
    </source>
</evidence>
<evidence type="ECO:0000256" key="5">
    <source>
        <dbReference type="ARBA" id="ARBA00023004"/>
    </source>
</evidence>
<feature type="binding site" evidence="7">
    <location>
        <position position="162"/>
    </location>
    <ligand>
        <name>Fe cation</name>
        <dbReference type="ChEBI" id="CHEBI:24875"/>
    </ligand>
</feature>
<keyword evidence="4" id="KW-0560">Oxidoreductase</keyword>
<accession>A0A6J4INW8</accession>
<keyword evidence="5 7" id="KW-0408">Iron</keyword>
<dbReference type="AlphaFoldDB" id="A0A6J4INW8"/>
<dbReference type="PANTHER" id="PTHR10696:SF56">
    <property type="entry name" value="TAUD_TFDA-LIKE DOMAIN-CONTAINING PROTEIN"/>
    <property type="match status" value="1"/>
</dbReference>
<dbReference type="InterPro" id="IPR003819">
    <property type="entry name" value="TauD/TfdA-like"/>
</dbReference>
<gene>
    <name evidence="9" type="ORF">AVDCRST_MAG41-2166</name>
</gene>
<keyword evidence="6" id="KW-0045">Antibiotic biosynthesis</keyword>
<evidence type="ECO:0000256" key="1">
    <source>
        <dbReference type="ARBA" id="ARBA00001954"/>
    </source>
</evidence>
<dbReference type="InterPro" id="IPR014503">
    <property type="entry name" value="Clavaminate_syn-like"/>
</dbReference>
<evidence type="ECO:0000256" key="2">
    <source>
        <dbReference type="ARBA" id="ARBA00008425"/>
    </source>
</evidence>
<dbReference type="GO" id="GO:0016491">
    <property type="term" value="F:oxidoreductase activity"/>
    <property type="evidence" value="ECO:0007669"/>
    <property type="project" value="UniProtKB-KW"/>
</dbReference>
<dbReference type="InterPro" id="IPR042098">
    <property type="entry name" value="TauD-like_sf"/>
</dbReference>
<dbReference type="PANTHER" id="PTHR10696">
    <property type="entry name" value="GAMMA-BUTYROBETAINE HYDROXYLASE-RELATED"/>
    <property type="match status" value="1"/>
</dbReference>
<dbReference type="InterPro" id="IPR050411">
    <property type="entry name" value="AlphaKG_dependent_hydroxylases"/>
</dbReference>
<dbReference type="GO" id="GO:0005506">
    <property type="term" value="F:iron ion binding"/>
    <property type="evidence" value="ECO:0007669"/>
    <property type="project" value="InterPro"/>
</dbReference>
<dbReference type="PIRSF" id="PIRSF019543">
    <property type="entry name" value="Clavaminate_syn"/>
    <property type="match status" value="1"/>
</dbReference>
<feature type="binding site" evidence="7">
    <location>
        <position position="291"/>
    </location>
    <ligand>
        <name>Fe cation</name>
        <dbReference type="ChEBI" id="CHEBI:24875"/>
    </ligand>
</feature>
<evidence type="ECO:0000256" key="4">
    <source>
        <dbReference type="ARBA" id="ARBA00023002"/>
    </source>
</evidence>
<evidence type="ECO:0000256" key="6">
    <source>
        <dbReference type="ARBA" id="ARBA00023194"/>
    </source>
</evidence>
<dbReference type="Gene3D" id="3.60.130.10">
    <property type="entry name" value="Clavaminate synthase-like"/>
    <property type="match status" value="1"/>
</dbReference>
<organism evidence="9">
    <name type="scientific">uncultured Mycobacteriales bacterium</name>
    <dbReference type="NCBI Taxonomy" id="581187"/>
    <lineage>
        <taxon>Bacteria</taxon>
        <taxon>Bacillati</taxon>
        <taxon>Actinomycetota</taxon>
        <taxon>Actinomycetes</taxon>
        <taxon>Mycobacteriales</taxon>
        <taxon>environmental samples</taxon>
    </lineage>
</organism>
<dbReference type="SUPFAM" id="SSF51197">
    <property type="entry name" value="Clavaminate synthase-like"/>
    <property type="match status" value="1"/>
</dbReference>